<feature type="compositionally biased region" description="Basic and acidic residues" evidence="1">
    <location>
        <begin position="122"/>
        <end position="132"/>
    </location>
</feature>
<comment type="caution">
    <text evidence="2">The sequence shown here is derived from an EMBL/GenBank/DDBJ whole genome shotgun (WGS) entry which is preliminary data.</text>
</comment>
<name>A0A318FSJ5_KLEOX</name>
<feature type="region of interest" description="Disordered" evidence="1">
    <location>
        <begin position="118"/>
        <end position="137"/>
    </location>
</feature>
<gene>
    <name evidence="2" type="ORF">DET57_10517</name>
</gene>
<dbReference type="EMBL" id="QJJG01000005">
    <property type="protein sequence ID" value="PXW46347.1"/>
    <property type="molecule type" value="Genomic_DNA"/>
</dbReference>
<proteinExistence type="predicted"/>
<protein>
    <submittedName>
        <fullName evidence="2">Uncharacterized protein</fullName>
    </submittedName>
</protein>
<dbReference type="AlphaFoldDB" id="A0A318FSJ5"/>
<sequence length="710" mass="81642">MLTTSLQVSIKIPTKDLFLGLDEYVCTCYGDSVDKNIYYIAPEIPIFLSQKNRPQFMFYKYRSDSQQGGYAQFTVCLPQPKDLLDEQIKVRLYKGIHQQLEARSRLLVNYFTAKSAAQSDPTNKEKQEEKNRNFKLTGLSEQEEKKFSALYDPKKGDEQFLTLLMPEDVKKIELKQPTYSSAKATLILDDNDKFYRQIPTVLSPSGMGDNNTVFSLSLTGQGATLFEQVLKGTDQNSSVAVRFDFGLEASLPAAKVTVSYDSNKSQEVIKSIERHVWSADEKKIERQFIENEAVKVNVEFSATREQMGMTEEQYTKWKQSLKEWGEKQITQILSNDNGLDMSLDMLKDGEGFNRFKQKLSEAKSFTRVYEENTVVSFSIHPQAQLPSIRSLVGEKNINEYFKEYDLKDPFFQYLQPEFSVTAGLEKYHIENIVITVKYDDNNVSTLVFDKTNDKTRQHTEKWFIRADLGRTFSYSYTINFSGAYATPYHSDLIKVTDTLLQHINIDQCGIVYADISTQISPQGWEKFEQLLVTAQYSDSRHGVATKEEKYLINKDSSVKSFVYPIGVKKDEPIYYKTDYYTKDGNVIHYIPETSNLVGYAKTYGQQIEVSNPLLKQETYDIIFDPEDSTIKLVLFEMTVDYPAHEFKQTKKLQFSNKDNSTQTASLVFSLMPESESAKIKINYKITTLFNNGKRVEKTEKLAYGDTYIII</sequence>
<accession>A0A318FSJ5</accession>
<dbReference type="RefSeq" id="WP_110273405.1">
    <property type="nucleotide sequence ID" value="NZ_QJJG01000005.1"/>
</dbReference>
<reference evidence="2 3" key="1">
    <citation type="submission" date="2018-05" db="EMBL/GenBank/DDBJ databases">
        <title>Freshwater and sediment microbial communities from various areas in North America, analyzing microbe dynamics in response to fracking.</title>
        <authorList>
            <person name="Lamendella R."/>
        </authorList>
    </citation>
    <scope>NUCLEOTIDE SEQUENCE [LARGE SCALE GENOMIC DNA]</scope>
    <source>
        <strain evidence="2 3">67</strain>
    </source>
</reference>
<organism evidence="2 3">
    <name type="scientific">Klebsiella oxytoca</name>
    <dbReference type="NCBI Taxonomy" id="571"/>
    <lineage>
        <taxon>Bacteria</taxon>
        <taxon>Pseudomonadati</taxon>
        <taxon>Pseudomonadota</taxon>
        <taxon>Gammaproteobacteria</taxon>
        <taxon>Enterobacterales</taxon>
        <taxon>Enterobacteriaceae</taxon>
        <taxon>Klebsiella/Raoultella group</taxon>
        <taxon>Klebsiella</taxon>
    </lineage>
</organism>
<evidence type="ECO:0000256" key="1">
    <source>
        <dbReference type="SAM" id="MobiDB-lite"/>
    </source>
</evidence>
<dbReference type="Proteomes" id="UP000247485">
    <property type="component" value="Unassembled WGS sequence"/>
</dbReference>
<evidence type="ECO:0000313" key="2">
    <source>
        <dbReference type="EMBL" id="PXW46347.1"/>
    </source>
</evidence>
<evidence type="ECO:0000313" key="3">
    <source>
        <dbReference type="Proteomes" id="UP000247485"/>
    </source>
</evidence>